<keyword evidence="1" id="KW-0812">Transmembrane</keyword>
<reference evidence="2 3" key="1">
    <citation type="submission" date="2017-10" db="EMBL/GenBank/DDBJ databases">
        <title>Bifidobacterium xylocopum sp. nov. and Bifidobacterium aemilianum sp. nov., from the carpenter bee (Xylocopa violacea) digestive tract.</title>
        <authorList>
            <person name="Alberoni D."/>
            <person name="Baffoni L."/>
            <person name="Di Gioia D."/>
            <person name="Gaggia F."/>
            <person name="Biavati B."/>
        </authorList>
    </citation>
    <scope>NUCLEOTIDE SEQUENCE [LARGE SCALE GENOMIC DNA]</scope>
    <source>
        <strain evidence="2 3">XV10</strain>
    </source>
</reference>
<sequence length="111" mass="12043">MTEGVLVALINAAALIWVGVMQYRQRATKTTRAKAQAMEAGMRAILKSELLAIHRVYVQAPSPPPIPVEVMDQADQIYRAYHALGGNGTGTHLYEEIMRAHLGRGEGGGDD</sequence>
<dbReference type="EMBL" id="PDCG01000001">
    <property type="protein sequence ID" value="RBP98451.1"/>
    <property type="molecule type" value="Genomic_DNA"/>
</dbReference>
<evidence type="ECO:0000313" key="2">
    <source>
        <dbReference type="EMBL" id="RBP98451.1"/>
    </source>
</evidence>
<proteinExistence type="predicted"/>
<protein>
    <submittedName>
        <fullName evidence="2">Uncharacterized protein</fullName>
    </submittedName>
</protein>
<feature type="transmembrane region" description="Helical" evidence="1">
    <location>
        <begin position="6"/>
        <end position="23"/>
    </location>
</feature>
<dbReference type="Proteomes" id="UP000252530">
    <property type="component" value="Unassembled WGS sequence"/>
</dbReference>
<organism evidence="2 3">
    <name type="scientific">Bifidobacterium aemilianum</name>
    <dbReference type="NCBI Taxonomy" id="2493120"/>
    <lineage>
        <taxon>Bacteria</taxon>
        <taxon>Bacillati</taxon>
        <taxon>Actinomycetota</taxon>
        <taxon>Actinomycetes</taxon>
        <taxon>Bifidobacteriales</taxon>
        <taxon>Bifidobacteriaceae</taxon>
        <taxon>Bifidobacterium</taxon>
    </lineage>
</organism>
<dbReference type="AlphaFoldDB" id="A0A366KCQ7"/>
<gene>
    <name evidence="2" type="ORF">CRD60_00880</name>
</gene>
<keyword evidence="3" id="KW-1185">Reference proteome</keyword>
<name>A0A366KCQ7_9BIFI</name>
<evidence type="ECO:0000256" key="1">
    <source>
        <dbReference type="SAM" id="Phobius"/>
    </source>
</evidence>
<evidence type="ECO:0000313" key="3">
    <source>
        <dbReference type="Proteomes" id="UP000252530"/>
    </source>
</evidence>
<comment type="caution">
    <text evidence="2">The sequence shown here is derived from an EMBL/GenBank/DDBJ whole genome shotgun (WGS) entry which is preliminary data.</text>
</comment>
<keyword evidence="1" id="KW-1133">Transmembrane helix</keyword>
<keyword evidence="1" id="KW-0472">Membrane</keyword>
<accession>A0A366KCQ7</accession>